<dbReference type="Proteomes" id="UP000481583">
    <property type="component" value="Unassembled WGS sequence"/>
</dbReference>
<dbReference type="PANTHER" id="PTHR42847:SF4">
    <property type="entry name" value="ALKANESULFONATE MONOOXYGENASE-RELATED"/>
    <property type="match status" value="1"/>
</dbReference>
<keyword evidence="1" id="KW-0285">Flavoprotein</keyword>
<dbReference type="Gene3D" id="3.20.20.30">
    <property type="entry name" value="Luciferase-like domain"/>
    <property type="match status" value="1"/>
</dbReference>
<evidence type="ECO:0000256" key="4">
    <source>
        <dbReference type="ARBA" id="ARBA00023033"/>
    </source>
</evidence>
<evidence type="ECO:0000313" key="7">
    <source>
        <dbReference type="Proteomes" id="UP000481583"/>
    </source>
</evidence>
<dbReference type="GO" id="GO:0046306">
    <property type="term" value="P:alkanesulfonate catabolic process"/>
    <property type="evidence" value="ECO:0007669"/>
    <property type="project" value="TreeGrafter"/>
</dbReference>
<comment type="caution">
    <text evidence="6">The sequence shown here is derived from an EMBL/GenBank/DDBJ whole genome shotgun (WGS) entry which is preliminary data.</text>
</comment>
<feature type="domain" description="Luciferase-like" evidence="5">
    <location>
        <begin position="24"/>
        <end position="231"/>
    </location>
</feature>
<dbReference type="GO" id="GO:0008726">
    <property type="term" value="F:alkanesulfonate monooxygenase activity"/>
    <property type="evidence" value="ECO:0007669"/>
    <property type="project" value="TreeGrafter"/>
</dbReference>
<evidence type="ECO:0000256" key="3">
    <source>
        <dbReference type="ARBA" id="ARBA00023002"/>
    </source>
</evidence>
<evidence type="ECO:0000256" key="2">
    <source>
        <dbReference type="ARBA" id="ARBA00022643"/>
    </source>
</evidence>
<dbReference type="InterPro" id="IPR050172">
    <property type="entry name" value="SsuD_RutA_monooxygenase"/>
</dbReference>
<dbReference type="RefSeq" id="WP_165241214.1">
    <property type="nucleotide sequence ID" value="NZ_JAAKZV010000166.1"/>
</dbReference>
<keyword evidence="3" id="KW-0560">Oxidoreductase</keyword>
<dbReference type="SUPFAM" id="SSF51679">
    <property type="entry name" value="Bacterial luciferase-like"/>
    <property type="match status" value="1"/>
</dbReference>
<sequence length="290" mass="31028">MTFAHLGLGISPSAAPGSDPIGDVRAAEDLGFDFVSVSDHPCGTTPTYETWTLLTWMAAATTRIRIASRVLGTPYRPPAMVAKMAETLHRLSGGRLILGLGGGYSDEEFRAFGLGVPTPREKVDGMADAIRIMHGLWTEASFTYSGPRYRVHAADIEPKPDPHRPIPIWLGTYGPRALDVTGRLADGWIPSLGFAAPAQAATMRERILRAAEAAGRDPQAIDCVYNVQVWLDGPAADPGAGTISGPLEAVRERLASFADLGFTQLNLVPAGPDPRAQAERIGKELLPLLR</sequence>
<keyword evidence="7" id="KW-1185">Reference proteome</keyword>
<evidence type="ECO:0000313" key="6">
    <source>
        <dbReference type="EMBL" id="NGN67832.1"/>
    </source>
</evidence>
<dbReference type="InterPro" id="IPR036661">
    <property type="entry name" value="Luciferase-like_sf"/>
</dbReference>
<evidence type="ECO:0000259" key="5">
    <source>
        <dbReference type="Pfam" id="PF00296"/>
    </source>
</evidence>
<keyword evidence="2" id="KW-0288">FMN</keyword>
<organism evidence="6 7">
    <name type="scientific">Streptomyces coryli</name>
    <dbReference type="NCBI Taxonomy" id="1128680"/>
    <lineage>
        <taxon>Bacteria</taxon>
        <taxon>Bacillati</taxon>
        <taxon>Actinomycetota</taxon>
        <taxon>Actinomycetes</taxon>
        <taxon>Kitasatosporales</taxon>
        <taxon>Streptomycetaceae</taxon>
        <taxon>Streptomyces</taxon>
    </lineage>
</organism>
<keyword evidence="4" id="KW-0503">Monooxygenase</keyword>
<dbReference type="PANTHER" id="PTHR42847">
    <property type="entry name" value="ALKANESULFONATE MONOOXYGENASE"/>
    <property type="match status" value="1"/>
</dbReference>
<gene>
    <name evidence="6" type="ORF">G5C51_28515</name>
</gene>
<protein>
    <submittedName>
        <fullName evidence="6">LLM class flavin-dependent oxidoreductase</fullName>
    </submittedName>
</protein>
<dbReference type="Pfam" id="PF00296">
    <property type="entry name" value="Bac_luciferase"/>
    <property type="match status" value="1"/>
</dbReference>
<reference evidence="6 7" key="1">
    <citation type="submission" date="2020-02" db="EMBL/GenBank/DDBJ databases">
        <title>Whole-genome analyses of novel actinobacteria.</title>
        <authorList>
            <person name="Sahin N."/>
        </authorList>
    </citation>
    <scope>NUCLEOTIDE SEQUENCE [LARGE SCALE GENOMIC DNA]</scope>
    <source>
        <strain evidence="6 7">A7024</strain>
    </source>
</reference>
<accession>A0A6G4U760</accession>
<proteinExistence type="predicted"/>
<dbReference type="AlphaFoldDB" id="A0A6G4U760"/>
<name>A0A6G4U760_9ACTN</name>
<dbReference type="EMBL" id="JAAKZV010000166">
    <property type="protein sequence ID" value="NGN67832.1"/>
    <property type="molecule type" value="Genomic_DNA"/>
</dbReference>
<dbReference type="InterPro" id="IPR011251">
    <property type="entry name" value="Luciferase-like_dom"/>
</dbReference>
<evidence type="ECO:0000256" key="1">
    <source>
        <dbReference type="ARBA" id="ARBA00022630"/>
    </source>
</evidence>